<dbReference type="GO" id="GO:0042907">
    <property type="term" value="F:xanthine transmembrane transporter activity"/>
    <property type="evidence" value="ECO:0007669"/>
    <property type="project" value="TreeGrafter"/>
</dbReference>
<feature type="transmembrane region" description="Helical" evidence="7">
    <location>
        <begin position="449"/>
        <end position="471"/>
    </location>
</feature>
<feature type="transmembrane region" description="Helical" evidence="7">
    <location>
        <begin position="241"/>
        <end position="259"/>
    </location>
</feature>
<comment type="caution">
    <text evidence="8">The sequence shown here is derived from an EMBL/GenBank/DDBJ whole genome shotgun (WGS) entry which is preliminary data.</text>
</comment>
<evidence type="ECO:0000256" key="2">
    <source>
        <dbReference type="ARBA" id="ARBA00008821"/>
    </source>
</evidence>
<dbReference type="PROSITE" id="PS01116">
    <property type="entry name" value="XANTH_URACIL_PERMASE"/>
    <property type="match status" value="1"/>
</dbReference>
<keyword evidence="5 7" id="KW-1133">Transmembrane helix</keyword>
<dbReference type="InterPro" id="IPR006043">
    <property type="entry name" value="NCS2"/>
</dbReference>
<feature type="transmembrane region" description="Helical" evidence="7">
    <location>
        <begin position="326"/>
        <end position="356"/>
    </location>
</feature>
<protein>
    <recommendedName>
        <fullName evidence="10">Purine permease</fullName>
    </recommendedName>
</protein>
<feature type="transmembrane region" description="Helical" evidence="7">
    <location>
        <begin position="362"/>
        <end position="381"/>
    </location>
</feature>
<reference evidence="8" key="1">
    <citation type="submission" date="2020-12" db="EMBL/GenBank/DDBJ databases">
        <title>Metabolic potential, ecology and presence of endohyphal bacteria is reflected in genomic diversity of Mucoromycotina.</title>
        <authorList>
            <person name="Muszewska A."/>
            <person name="Okrasinska A."/>
            <person name="Steczkiewicz K."/>
            <person name="Drgas O."/>
            <person name="Orlowska M."/>
            <person name="Perlinska-Lenart U."/>
            <person name="Aleksandrzak-Piekarczyk T."/>
            <person name="Szatraj K."/>
            <person name="Zielenkiewicz U."/>
            <person name="Pilsyk S."/>
            <person name="Malc E."/>
            <person name="Mieczkowski P."/>
            <person name="Kruszewska J.S."/>
            <person name="Biernat P."/>
            <person name="Pawlowska J."/>
        </authorList>
    </citation>
    <scope>NUCLEOTIDE SEQUENCE</scope>
    <source>
        <strain evidence="8">WA0000067209</strain>
    </source>
</reference>
<dbReference type="InterPro" id="IPR006042">
    <property type="entry name" value="Xan_ur_permease"/>
</dbReference>
<feature type="transmembrane region" description="Helical" evidence="7">
    <location>
        <begin position="296"/>
        <end position="319"/>
    </location>
</feature>
<name>A0A8H7PDK9_MORIS</name>
<comment type="subcellular location">
    <subcellularLocation>
        <location evidence="1">Membrane</location>
        <topology evidence="1">Multi-pass membrane protein</topology>
    </subcellularLocation>
</comment>
<dbReference type="GO" id="GO:0005886">
    <property type="term" value="C:plasma membrane"/>
    <property type="evidence" value="ECO:0007669"/>
    <property type="project" value="TreeGrafter"/>
</dbReference>
<dbReference type="Pfam" id="PF00860">
    <property type="entry name" value="Xan_ur_permease"/>
    <property type="match status" value="1"/>
</dbReference>
<dbReference type="PANTHER" id="PTHR42810:SF2">
    <property type="entry name" value="PURINE PERMEASE C1399.01C-RELATED"/>
    <property type="match status" value="1"/>
</dbReference>
<feature type="transmembrane region" description="Helical" evidence="7">
    <location>
        <begin position="551"/>
        <end position="568"/>
    </location>
</feature>
<keyword evidence="9" id="KW-1185">Reference proteome</keyword>
<evidence type="ECO:0000256" key="1">
    <source>
        <dbReference type="ARBA" id="ARBA00004141"/>
    </source>
</evidence>
<feature type="transmembrane region" description="Helical" evidence="7">
    <location>
        <begin position="477"/>
        <end position="497"/>
    </location>
</feature>
<accession>A0A8H7PDK9</accession>
<feature type="transmembrane region" description="Helical" evidence="7">
    <location>
        <begin position="157"/>
        <end position="177"/>
    </location>
</feature>
<evidence type="ECO:0000313" key="9">
    <source>
        <dbReference type="Proteomes" id="UP000654370"/>
    </source>
</evidence>
<evidence type="ECO:0000256" key="5">
    <source>
        <dbReference type="ARBA" id="ARBA00022989"/>
    </source>
</evidence>
<evidence type="ECO:0000256" key="6">
    <source>
        <dbReference type="ARBA" id="ARBA00023136"/>
    </source>
</evidence>
<dbReference type="NCBIfam" id="TIGR00801">
    <property type="entry name" value="ncs2"/>
    <property type="match status" value="1"/>
</dbReference>
<dbReference type="AlphaFoldDB" id="A0A8H7PDK9"/>
<feature type="transmembrane region" description="Helical" evidence="7">
    <location>
        <begin position="509"/>
        <end position="531"/>
    </location>
</feature>
<evidence type="ECO:0000256" key="7">
    <source>
        <dbReference type="SAM" id="Phobius"/>
    </source>
</evidence>
<comment type="similarity">
    <text evidence="2">Belongs to the nucleobase:cation symporter-2 (NCS2) (TC 2.A.40) family.</text>
</comment>
<keyword evidence="4 7" id="KW-0812">Transmembrane</keyword>
<evidence type="ECO:0000313" key="8">
    <source>
        <dbReference type="EMBL" id="KAG2171421.1"/>
    </source>
</evidence>
<dbReference type="EMBL" id="JAEPQZ010000021">
    <property type="protein sequence ID" value="KAG2171421.1"/>
    <property type="molecule type" value="Genomic_DNA"/>
</dbReference>
<dbReference type="GO" id="GO:0000324">
    <property type="term" value="C:fungal-type vacuole"/>
    <property type="evidence" value="ECO:0007669"/>
    <property type="project" value="TreeGrafter"/>
</dbReference>
<dbReference type="PANTHER" id="PTHR42810">
    <property type="entry name" value="PURINE PERMEASE C1399.01C-RELATED"/>
    <property type="match status" value="1"/>
</dbReference>
<evidence type="ECO:0000256" key="4">
    <source>
        <dbReference type="ARBA" id="ARBA00022692"/>
    </source>
</evidence>
<feature type="transmembrane region" description="Helical" evidence="7">
    <location>
        <begin position="127"/>
        <end position="145"/>
    </location>
</feature>
<keyword evidence="6 7" id="KW-0472">Membrane</keyword>
<proteinExistence type="inferred from homology"/>
<feature type="transmembrane region" description="Helical" evidence="7">
    <location>
        <begin position="208"/>
        <end position="229"/>
    </location>
</feature>
<dbReference type="OrthoDB" id="1641903at2759"/>
<feature type="transmembrane region" description="Helical" evidence="7">
    <location>
        <begin position="99"/>
        <end position="121"/>
    </location>
</feature>
<organism evidence="8 9">
    <name type="scientific">Mortierella isabellina</name>
    <name type="common">Filamentous fungus</name>
    <name type="synonym">Umbelopsis isabellina</name>
    <dbReference type="NCBI Taxonomy" id="91625"/>
    <lineage>
        <taxon>Eukaryota</taxon>
        <taxon>Fungi</taxon>
        <taxon>Fungi incertae sedis</taxon>
        <taxon>Mucoromycota</taxon>
        <taxon>Mucoromycotina</taxon>
        <taxon>Umbelopsidomycetes</taxon>
        <taxon>Umbelopsidales</taxon>
        <taxon>Umbelopsidaceae</taxon>
        <taxon>Umbelopsis</taxon>
    </lineage>
</organism>
<dbReference type="Proteomes" id="UP000654370">
    <property type="component" value="Unassembled WGS sequence"/>
</dbReference>
<gene>
    <name evidence="8" type="ORF">INT43_009082</name>
</gene>
<evidence type="ECO:0000256" key="3">
    <source>
        <dbReference type="ARBA" id="ARBA00022448"/>
    </source>
</evidence>
<evidence type="ECO:0008006" key="10">
    <source>
        <dbReference type="Google" id="ProtNLM"/>
    </source>
</evidence>
<sequence>MSSSEDKMTMENVDKIIRAEEIENSSSQSSFYPPMDQPKLSIREKFSTRRGWLGNYDYAALCMPRIPFIGKSSNVSSPFFGPNDEIPIMVALLMGIQHFLAVIGGVITPTILITGAGAGFLNLDQDTRQYLISASLILSGFMSLIQIVRIRIPKTRYYIGSGLLQITGVAFSNIPAASAMITTMYNNGTCQKEQQSDGTWNYSACPDAYGAVLGTSIVCAFLSIFISFLPPKIMKRVFPKSVTGVVLLVIGASLIVSGMKNWAGGSSPCIDRPETGMFTVCPQVGAPMAQPWGSPLFIGLGAAVFVTIIIIEIVGSIFLKNTAVVVGLLVGCAIAGGLGMFDSSGISAAPAITFLWVKTFKLSVYGPGIIPFLFVYVDYVVECLGDLTAACDVSQLPVEGDEFNTRCQGGLLADGLSGILSGLGTSMGVVTFTQNNGVIAVTRCASRTAGVICAVLLIICGVFGKIAAAFLAIPTSVMGGMTVFLFSSVATSGIRILGLLEWTRRDRIIVAGSLAIALGVELVPDFFSYLLPTTTNVALQGFYDAIETVLSTGYIMAGIGSILLNLVLPQEPTASVSQKVDEKHVSPEQHGIMV</sequence>
<keyword evidence="3" id="KW-0813">Transport</keyword>